<accession>T1BKR2</accession>
<keyword evidence="2" id="KW-0675">Receptor</keyword>
<dbReference type="SUPFAM" id="SSF81296">
    <property type="entry name" value="E set domains"/>
    <property type="match status" value="3"/>
</dbReference>
<dbReference type="Gene3D" id="2.60.40.10">
    <property type="entry name" value="Immunoglobulins"/>
    <property type="match status" value="2"/>
</dbReference>
<sequence>VANTWSPTNCSTQFTYGSPLTSGTPQVAWVSRNTTTAGTPVTVYGFNFQSGDTVYFGSVRAGGSVTSPNTIAVTVPSPSGSPTVNVTVRYSSLTSPTTCADLFHYLGPYLSSISPTSGWLPLTVVLRGTNFTSSSSVYFGPNASASVTHVSSTELKATLPSGLGSVAVTVHQSGYTSNPITFTYTPPTPVVTAIVPGQGPTGSGVTVWGQNLNVSSSVYFGSHVAS</sequence>
<feature type="non-terminal residue" evidence="2">
    <location>
        <position position="226"/>
    </location>
</feature>
<dbReference type="PANTHER" id="PTHR23361">
    <property type="entry name" value="MUCIN"/>
    <property type="match status" value="1"/>
</dbReference>
<protein>
    <submittedName>
        <fullName evidence="2">Cell surface receptor IPT/TIG domain protein</fullName>
    </submittedName>
</protein>
<dbReference type="SMART" id="SM00429">
    <property type="entry name" value="IPT"/>
    <property type="match status" value="2"/>
</dbReference>
<name>T1BKR2_9ZZZZ</name>
<feature type="non-terminal residue" evidence="2">
    <location>
        <position position="1"/>
    </location>
</feature>
<evidence type="ECO:0000259" key="1">
    <source>
        <dbReference type="SMART" id="SM00429"/>
    </source>
</evidence>
<dbReference type="AlphaFoldDB" id="T1BKR2"/>
<comment type="caution">
    <text evidence="2">The sequence shown here is derived from an EMBL/GenBank/DDBJ whole genome shotgun (WGS) entry which is preliminary data.</text>
</comment>
<dbReference type="PANTHER" id="PTHR23361:SF20">
    <property type="entry name" value="MRH DOMAIN-CONTAINING PROTEIN"/>
    <property type="match status" value="1"/>
</dbReference>
<organism evidence="2">
    <name type="scientific">mine drainage metagenome</name>
    <dbReference type="NCBI Taxonomy" id="410659"/>
    <lineage>
        <taxon>unclassified sequences</taxon>
        <taxon>metagenomes</taxon>
        <taxon>ecological metagenomes</taxon>
    </lineage>
</organism>
<dbReference type="Pfam" id="PF01833">
    <property type="entry name" value="TIG"/>
    <property type="match status" value="2"/>
</dbReference>
<dbReference type="EMBL" id="AUZZ01004182">
    <property type="protein sequence ID" value="EQD54560.1"/>
    <property type="molecule type" value="Genomic_DNA"/>
</dbReference>
<reference evidence="2" key="1">
    <citation type="submission" date="2013-08" db="EMBL/GenBank/DDBJ databases">
        <authorList>
            <person name="Mendez C."/>
            <person name="Richter M."/>
            <person name="Ferrer M."/>
            <person name="Sanchez J."/>
        </authorList>
    </citation>
    <scope>NUCLEOTIDE SEQUENCE</scope>
</reference>
<proteinExistence type="predicted"/>
<dbReference type="InterPro" id="IPR013783">
    <property type="entry name" value="Ig-like_fold"/>
</dbReference>
<gene>
    <name evidence="2" type="ORF">B2A_05971</name>
</gene>
<feature type="domain" description="IPT/TIG" evidence="1">
    <location>
        <begin position="24"/>
        <end position="106"/>
    </location>
</feature>
<dbReference type="CDD" id="cd00102">
    <property type="entry name" value="IPT"/>
    <property type="match status" value="1"/>
</dbReference>
<feature type="domain" description="IPT/TIG" evidence="1">
    <location>
        <begin position="107"/>
        <end position="185"/>
    </location>
</feature>
<dbReference type="InterPro" id="IPR014756">
    <property type="entry name" value="Ig_E-set"/>
</dbReference>
<evidence type="ECO:0000313" key="2">
    <source>
        <dbReference type="EMBL" id="EQD54560.1"/>
    </source>
</evidence>
<reference evidence="2" key="2">
    <citation type="journal article" date="2014" name="ISME J.">
        <title>Microbial stratification in low pH oxic and suboxic macroscopic growths along an acid mine drainage.</title>
        <authorList>
            <person name="Mendez-Garcia C."/>
            <person name="Mesa V."/>
            <person name="Sprenger R.R."/>
            <person name="Richter M."/>
            <person name="Diez M.S."/>
            <person name="Solano J."/>
            <person name="Bargiela R."/>
            <person name="Golyshina O.V."/>
            <person name="Manteca A."/>
            <person name="Ramos J.L."/>
            <person name="Gallego J.R."/>
            <person name="Llorente I."/>
            <person name="Martins Dos Santos V.A."/>
            <person name="Jensen O.N."/>
            <person name="Pelaez A.I."/>
            <person name="Sanchez J."/>
            <person name="Ferrer M."/>
        </authorList>
    </citation>
    <scope>NUCLEOTIDE SEQUENCE</scope>
</reference>
<dbReference type="InterPro" id="IPR002909">
    <property type="entry name" value="IPT_dom"/>
</dbReference>